<dbReference type="InterPro" id="IPR053975">
    <property type="entry name" value="PFF1_C"/>
</dbReference>
<dbReference type="InterPro" id="IPR007484">
    <property type="entry name" value="Peptidase_M28"/>
</dbReference>
<dbReference type="FunFam" id="3.40.630.10:FF:000057">
    <property type="entry name" value="Vacuolar membrane protease"/>
    <property type="match status" value="1"/>
</dbReference>
<keyword evidence="10 15" id="KW-0862">Zinc</keyword>
<feature type="region of interest" description="Disordered" evidence="16">
    <location>
        <begin position="601"/>
        <end position="664"/>
    </location>
</feature>
<keyword evidence="6 15" id="KW-0645">Protease</keyword>
<reference evidence="21 22" key="1">
    <citation type="submission" date="2015-05" db="EMBL/GenBank/DDBJ databases">
        <title>Distinctive expansion of gene families associated with plant cell wall degradation and secondary metabolism in the genomes of grapevine trunk pathogens.</title>
        <authorList>
            <person name="Lawrence D.P."/>
            <person name="Travadon R."/>
            <person name="Rolshausen P.E."/>
            <person name="Baumgartner K."/>
        </authorList>
    </citation>
    <scope>NUCLEOTIDE SEQUENCE [LARGE SCALE GENOMIC DNA]</scope>
    <source>
        <strain evidence="21">UCRPC4</strain>
    </source>
</reference>
<evidence type="ECO:0000256" key="6">
    <source>
        <dbReference type="ARBA" id="ARBA00022670"/>
    </source>
</evidence>
<feature type="transmembrane region" description="Helical" evidence="17">
    <location>
        <begin position="749"/>
        <end position="768"/>
    </location>
</feature>
<dbReference type="Gene3D" id="3.40.630.10">
    <property type="entry name" value="Zn peptidases"/>
    <property type="match status" value="1"/>
</dbReference>
<feature type="transmembrane region" description="Helical" evidence="17">
    <location>
        <begin position="15"/>
        <end position="33"/>
    </location>
</feature>
<comment type="function">
    <text evidence="2">May be involved in vacuolar sorting and osmoregulation.</text>
</comment>
<gene>
    <name evidence="21" type="ORF">UCRPC4_g03745</name>
</gene>
<evidence type="ECO:0000256" key="2">
    <source>
        <dbReference type="ARBA" id="ARBA00003273"/>
    </source>
</evidence>
<evidence type="ECO:0000256" key="1">
    <source>
        <dbReference type="ARBA" id="ARBA00001947"/>
    </source>
</evidence>
<dbReference type="InterPro" id="IPR053976">
    <property type="entry name" value="PFF1_TM"/>
</dbReference>
<dbReference type="AlphaFoldDB" id="A0A0G2EFU3"/>
<comment type="subcellular location">
    <subcellularLocation>
        <location evidence="3">Vacuole membrane</location>
        <topology evidence="3">Multi-pass membrane protein</topology>
    </subcellularLocation>
</comment>
<evidence type="ECO:0000256" key="5">
    <source>
        <dbReference type="ARBA" id="ARBA00022554"/>
    </source>
</evidence>
<feature type="transmembrane region" description="Helical" evidence="17">
    <location>
        <begin position="457"/>
        <end position="479"/>
    </location>
</feature>
<dbReference type="PANTHER" id="PTHR12147">
    <property type="entry name" value="METALLOPEPTIDASE M28 FAMILY MEMBER"/>
    <property type="match status" value="1"/>
</dbReference>
<comment type="caution">
    <text evidence="21">The sequence shown here is derived from an EMBL/GenBank/DDBJ whole genome shotgun (WGS) entry which is preliminary data.</text>
</comment>
<feature type="domain" description="Vacuolar membrane protease transmembrane" evidence="20">
    <location>
        <begin position="458"/>
        <end position="745"/>
    </location>
</feature>
<dbReference type="GO" id="GO:0006508">
    <property type="term" value="P:proteolysis"/>
    <property type="evidence" value="ECO:0007669"/>
    <property type="project" value="UniProtKB-KW"/>
</dbReference>
<dbReference type="PANTHER" id="PTHR12147:SF58">
    <property type="entry name" value="VACUOLAR MEMBRANE PROTEASE"/>
    <property type="match status" value="1"/>
</dbReference>
<dbReference type="GO" id="GO:0005774">
    <property type="term" value="C:vacuolar membrane"/>
    <property type="evidence" value="ECO:0007669"/>
    <property type="project" value="UniProtKB-SubCell"/>
</dbReference>
<evidence type="ECO:0000256" key="17">
    <source>
        <dbReference type="SAM" id="Phobius"/>
    </source>
</evidence>
<evidence type="ECO:0000256" key="8">
    <source>
        <dbReference type="ARBA" id="ARBA00022723"/>
    </source>
</evidence>
<dbReference type="CDD" id="cd03875">
    <property type="entry name" value="M28_Fxna_like"/>
    <property type="match status" value="1"/>
</dbReference>
<dbReference type="EMBL" id="LCWF01000086">
    <property type="protein sequence ID" value="KKY21309.1"/>
    <property type="molecule type" value="Genomic_DNA"/>
</dbReference>
<evidence type="ECO:0000313" key="22">
    <source>
        <dbReference type="Proteomes" id="UP000053317"/>
    </source>
</evidence>
<accession>A0A0G2EFU3</accession>
<organism evidence="21 22">
    <name type="scientific">Phaeomoniella chlamydospora</name>
    <name type="common">Phaeoacremonium chlamydosporum</name>
    <dbReference type="NCBI Taxonomy" id="158046"/>
    <lineage>
        <taxon>Eukaryota</taxon>
        <taxon>Fungi</taxon>
        <taxon>Dikarya</taxon>
        <taxon>Ascomycota</taxon>
        <taxon>Pezizomycotina</taxon>
        <taxon>Eurotiomycetes</taxon>
        <taxon>Chaetothyriomycetidae</taxon>
        <taxon>Phaeomoniellales</taxon>
        <taxon>Phaeomoniellaceae</taxon>
        <taxon>Phaeomoniella</taxon>
    </lineage>
</organism>
<feature type="domain" description="Peptidase M28" evidence="18">
    <location>
        <begin position="178"/>
        <end position="354"/>
    </location>
</feature>
<reference evidence="21 22" key="2">
    <citation type="submission" date="2015-05" db="EMBL/GenBank/DDBJ databases">
        <authorList>
            <person name="Morales-Cruz A."/>
            <person name="Amrine K.C."/>
            <person name="Cantu D."/>
        </authorList>
    </citation>
    <scope>NUCLEOTIDE SEQUENCE [LARGE SCALE GENOMIC DNA]</scope>
    <source>
        <strain evidence="21">UCRPC4</strain>
    </source>
</reference>
<proteinExistence type="inferred from homology"/>
<dbReference type="GO" id="GO:0008235">
    <property type="term" value="F:metalloexopeptidase activity"/>
    <property type="evidence" value="ECO:0007669"/>
    <property type="project" value="InterPro"/>
</dbReference>
<evidence type="ECO:0000256" key="13">
    <source>
        <dbReference type="ARBA" id="ARBA00023136"/>
    </source>
</evidence>
<evidence type="ECO:0000259" key="19">
    <source>
        <dbReference type="Pfam" id="PF22250"/>
    </source>
</evidence>
<keyword evidence="5" id="KW-0926">Vacuole</keyword>
<evidence type="ECO:0000256" key="12">
    <source>
        <dbReference type="ARBA" id="ARBA00023049"/>
    </source>
</evidence>
<keyword evidence="8 15" id="KW-0479">Metal-binding</keyword>
<feature type="compositionally biased region" description="Acidic residues" evidence="16">
    <location>
        <begin position="614"/>
        <end position="625"/>
    </location>
</feature>
<keyword evidence="14" id="KW-0325">Glycoprotein</keyword>
<dbReference type="Pfam" id="PF04389">
    <property type="entry name" value="Peptidase_M28"/>
    <property type="match status" value="1"/>
</dbReference>
<feature type="transmembrane region" description="Helical" evidence="17">
    <location>
        <begin position="526"/>
        <end position="543"/>
    </location>
</feature>
<evidence type="ECO:0000256" key="4">
    <source>
        <dbReference type="ARBA" id="ARBA00010918"/>
    </source>
</evidence>
<feature type="transmembrane region" description="Helical" evidence="17">
    <location>
        <begin position="682"/>
        <end position="705"/>
    </location>
</feature>
<dbReference type="EC" id="3.4.-.-" evidence="15"/>
<keyword evidence="12" id="KW-0482">Metalloprotease</keyword>
<keyword evidence="7 17" id="KW-0812">Transmembrane</keyword>
<evidence type="ECO:0000256" key="7">
    <source>
        <dbReference type="ARBA" id="ARBA00022692"/>
    </source>
</evidence>
<name>A0A0G2EFU3_PHACM</name>
<evidence type="ECO:0000256" key="16">
    <source>
        <dbReference type="SAM" id="MobiDB-lite"/>
    </source>
</evidence>
<keyword evidence="22" id="KW-1185">Reference proteome</keyword>
<evidence type="ECO:0000259" key="18">
    <source>
        <dbReference type="Pfam" id="PF04389"/>
    </source>
</evidence>
<feature type="transmembrane region" description="Helical" evidence="17">
    <location>
        <begin position="491"/>
        <end position="514"/>
    </location>
</feature>
<comment type="similarity">
    <text evidence="4 15">Belongs to the peptidase M28 family.</text>
</comment>
<dbReference type="Pfam" id="PF22251">
    <property type="entry name" value="PFF1_TM"/>
    <property type="match status" value="1"/>
</dbReference>
<dbReference type="GO" id="GO:0046872">
    <property type="term" value="F:metal ion binding"/>
    <property type="evidence" value="ECO:0007669"/>
    <property type="project" value="UniProtKB-KW"/>
</dbReference>
<feature type="compositionally biased region" description="Basic and acidic residues" evidence="16">
    <location>
        <begin position="603"/>
        <end position="613"/>
    </location>
</feature>
<evidence type="ECO:0000256" key="10">
    <source>
        <dbReference type="ARBA" id="ARBA00022833"/>
    </source>
</evidence>
<feature type="transmembrane region" description="Helical" evidence="17">
    <location>
        <begin position="717"/>
        <end position="737"/>
    </location>
</feature>
<dbReference type="InterPro" id="IPR045175">
    <property type="entry name" value="M28_fam"/>
</dbReference>
<feature type="transmembrane region" description="Helical" evidence="17">
    <location>
        <begin position="403"/>
        <end position="426"/>
    </location>
</feature>
<evidence type="ECO:0000256" key="9">
    <source>
        <dbReference type="ARBA" id="ARBA00022801"/>
    </source>
</evidence>
<evidence type="ECO:0000313" key="21">
    <source>
        <dbReference type="EMBL" id="KKY21309.1"/>
    </source>
</evidence>
<evidence type="ECO:0000256" key="14">
    <source>
        <dbReference type="ARBA" id="ARBA00023180"/>
    </source>
</evidence>
<evidence type="ECO:0000259" key="20">
    <source>
        <dbReference type="Pfam" id="PF22251"/>
    </source>
</evidence>
<evidence type="ECO:0000256" key="11">
    <source>
        <dbReference type="ARBA" id="ARBA00022989"/>
    </source>
</evidence>
<feature type="transmembrane region" description="Helical" evidence="17">
    <location>
        <begin position="550"/>
        <end position="569"/>
    </location>
</feature>
<feature type="domain" description="Vacuolar membrane protease C-terminal" evidence="19">
    <location>
        <begin position="774"/>
        <end position="996"/>
    </location>
</feature>
<protein>
    <recommendedName>
        <fullName evidence="15">Peptide hydrolase</fullName>
        <ecNumber evidence="15">3.4.-.-</ecNumber>
    </recommendedName>
</protein>
<comment type="cofactor">
    <cofactor evidence="1">
        <name>Zn(2+)</name>
        <dbReference type="ChEBI" id="CHEBI:29105"/>
    </cofactor>
</comment>
<dbReference type="OrthoDB" id="10257471at2759"/>
<evidence type="ECO:0000256" key="3">
    <source>
        <dbReference type="ARBA" id="ARBA00004128"/>
    </source>
</evidence>
<evidence type="ECO:0000256" key="15">
    <source>
        <dbReference type="RuleBase" id="RU361240"/>
    </source>
</evidence>
<sequence>MVKLSNPFAFTPGPVTAFTTLVYVALIAILIVIHTTVPPAPKSPTPIKGLNLTEAWLDLQTLTTFYHPYNSRENDDVRAFLTSRISDILQSNGVSTRYPNAVGSAGSVAYPSTDNHAAEVFVFDDLESNVTFSMTSFIGVGEGISVYFEGTNIIVYIRGVEDDDSAWWDKKNGSPSGRGGVLVNAHYDSVSTGYGATDDGMGVVTVLQLIKYYSTSGNKPTKGLVALLNNGEEDGLLGAKAFALHPMAKFPHTFVNLEGAGAGKRAHMFRATDAEVAQAYGNTDRPFSSVVSSDGFKLGAVRSQTDYVVFNGDLGMRGLDIAFMEPRARYHTDQDDTRHAGKASLWHMLSAALDTTKSLTSDMSDRFDGDSGPKNKIHAGKGAVGVWFDLFGRGFAAFHLHTFFALSVTLLVVVPIFLLITSSVLYKVDKFYLFSASRLYHVLDGDEEIKLYGWRGFFRFPIIIVIACATPIALAFLLTKQNPFIIHSSQWSVWAMMFSSWIFVAWFCCCAAYFTRPSALTRIYGYIWLTVLLWALLVVNTIFETQLKLASGYFLIFYFAALAVVTWLSHLELFALPRKSKYCHSKMGGYESLANSQLLGADGSDRNIPTDREEGIDDIDGEEASESTSLLRNEGRRTTFANYTRNEDTVDEAPAETPAAETSSYTSIGEQEWSASLPRWTWFVQLIILAPIAIIFNMQTGFLLTSAVHQTGPDGSSLLLGYLVQAIFTILTLLPLLPILHRLSWPVPHFLFLVLIGTLVYNLVAFPFSTNNRLKLYFQQTVDIDTGRNDVILDGPQPYLRQAISTLPSAAGQNVLCVAAPGKENIQRCSWSGLPPNVVPSTSPSDMEIPPEKRYRAWLNFNVTKPSPATPSNPNSARFFVHGKDTRACRLSFDNPIVNFREIGSGPSDKRFPSTPEGGSKDVRLWSRSWNKVWGVDVEWDEEEEFDANADGFQGKVICLWADENQLGVIPALDEIRHFAPDWSAVSKAGSGLVEVGKRFSI</sequence>
<dbReference type="Proteomes" id="UP000053317">
    <property type="component" value="Unassembled WGS sequence"/>
</dbReference>
<keyword evidence="13 17" id="KW-0472">Membrane</keyword>
<keyword evidence="11 17" id="KW-1133">Transmembrane helix</keyword>
<dbReference type="Pfam" id="PF22250">
    <property type="entry name" value="PFF1_C"/>
    <property type="match status" value="1"/>
</dbReference>
<keyword evidence="9 15" id="KW-0378">Hydrolase</keyword>
<dbReference type="InterPro" id="IPR048024">
    <property type="entry name" value="Fxna-like_M28_dom"/>
</dbReference>
<dbReference type="SUPFAM" id="SSF53187">
    <property type="entry name" value="Zn-dependent exopeptidases"/>
    <property type="match status" value="1"/>
</dbReference>